<keyword evidence="4" id="KW-0963">Cytoplasm</keyword>
<evidence type="ECO:0000259" key="5">
    <source>
        <dbReference type="Pfam" id="PF02631"/>
    </source>
</evidence>
<dbReference type="InterPro" id="IPR003783">
    <property type="entry name" value="Regulatory_RecX"/>
</dbReference>
<organism evidence="6 7">
    <name type="scientific">Candidatus Merdivivens faecigallinarum</name>
    <dbReference type="NCBI Taxonomy" id="2840871"/>
    <lineage>
        <taxon>Bacteria</taxon>
        <taxon>Pseudomonadati</taxon>
        <taxon>Bacteroidota</taxon>
        <taxon>Bacteroidia</taxon>
        <taxon>Bacteroidales</taxon>
        <taxon>Muribaculaceae</taxon>
        <taxon>Muribaculaceae incertae sedis</taxon>
        <taxon>Candidatus Merdivivens</taxon>
    </lineage>
</organism>
<evidence type="ECO:0000256" key="4">
    <source>
        <dbReference type="ARBA" id="ARBA00022490"/>
    </source>
</evidence>
<dbReference type="PANTHER" id="PTHR33602:SF1">
    <property type="entry name" value="REGULATORY PROTEIN RECX FAMILY PROTEIN"/>
    <property type="match status" value="1"/>
</dbReference>
<comment type="caution">
    <text evidence="6">The sequence shown here is derived from an EMBL/GenBank/DDBJ whole genome shotgun (WGS) entry which is preliminary data.</text>
</comment>
<evidence type="ECO:0000256" key="2">
    <source>
        <dbReference type="ARBA" id="ARBA00009695"/>
    </source>
</evidence>
<comment type="subcellular location">
    <subcellularLocation>
        <location evidence="1">Cytoplasm</location>
    </subcellularLocation>
</comment>
<dbReference type="PANTHER" id="PTHR33602">
    <property type="entry name" value="REGULATORY PROTEIN RECX FAMILY PROTEIN"/>
    <property type="match status" value="1"/>
</dbReference>
<comment type="similarity">
    <text evidence="2">Belongs to the RecX family.</text>
</comment>
<accession>A0A9D9NPS4</accession>
<evidence type="ECO:0000256" key="3">
    <source>
        <dbReference type="ARBA" id="ARBA00018111"/>
    </source>
</evidence>
<dbReference type="GO" id="GO:0005737">
    <property type="term" value="C:cytoplasm"/>
    <property type="evidence" value="ECO:0007669"/>
    <property type="project" value="UniProtKB-SubCell"/>
</dbReference>
<name>A0A9D9NPS4_9BACT</name>
<dbReference type="Pfam" id="PF02631">
    <property type="entry name" value="RecX_HTH2"/>
    <property type="match status" value="1"/>
</dbReference>
<dbReference type="Gene3D" id="1.10.10.10">
    <property type="entry name" value="Winged helix-like DNA-binding domain superfamily/Winged helix DNA-binding domain"/>
    <property type="match status" value="1"/>
</dbReference>
<feature type="domain" description="RecX second three-helical" evidence="5">
    <location>
        <begin position="59"/>
        <end position="100"/>
    </location>
</feature>
<evidence type="ECO:0000256" key="1">
    <source>
        <dbReference type="ARBA" id="ARBA00004496"/>
    </source>
</evidence>
<evidence type="ECO:0000313" key="7">
    <source>
        <dbReference type="Proteomes" id="UP000823772"/>
    </source>
</evidence>
<dbReference type="InterPro" id="IPR036388">
    <property type="entry name" value="WH-like_DNA-bd_sf"/>
</dbReference>
<evidence type="ECO:0000313" key="6">
    <source>
        <dbReference type="EMBL" id="MBO8481291.1"/>
    </source>
</evidence>
<dbReference type="Proteomes" id="UP000823772">
    <property type="component" value="Unassembled WGS sequence"/>
</dbReference>
<protein>
    <recommendedName>
        <fullName evidence="3">Regulatory protein RecX</fullName>
    </recommendedName>
</protein>
<gene>
    <name evidence="6" type="ORF">IAC87_01945</name>
</gene>
<proteinExistence type="inferred from homology"/>
<dbReference type="InterPro" id="IPR053924">
    <property type="entry name" value="RecX_HTH_2nd"/>
</dbReference>
<sequence>MSASDITSDYDRLLDRMRRACSRREYCSADIRRKLSAAGAPSGLSGKILSSLKSEGYLDDGRYARAYCRDKSGLSGWGEAKIRYALGLKGIPGPVIDEALSQIDSDAACRRMDAVLSSKLAEIKRRHPGISRSECLSRLLRFAAGRGYSYGEVMESLKRNKS</sequence>
<reference evidence="6" key="2">
    <citation type="journal article" date="2021" name="PeerJ">
        <title>Extensive microbial diversity within the chicken gut microbiome revealed by metagenomics and culture.</title>
        <authorList>
            <person name="Gilroy R."/>
            <person name="Ravi A."/>
            <person name="Getino M."/>
            <person name="Pursley I."/>
            <person name="Horton D.L."/>
            <person name="Alikhan N.F."/>
            <person name="Baker D."/>
            <person name="Gharbi K."/>
            <person name="Hall N."/>
            <person name="Watson M."/>
            <person name="Adriaenssens E.M."/>
            <person name="Foster-Nyarko E."/>
            <person name="Jarju S."/>
            <person name="Secka A."/>
            <person name="Antonio M."/>
            <person name="Oren A."/>
            <person name="Chaudhuri R.R."/>
            <person name="La Ragione R."/>
            <person name="Hildebrand F."/>
            <person name="Pallen M.J."/>
        </authorList>
    </citation>
    <scope>NUCLEOTIDE SEQUENCE</scope>
    <source>
        <strain evidence="6">B3-2255</strain>
    </source>
</reference>
<reference evidence="6" key="1">
    <citation type="submission" date="2020-10" db="EMBL/GenBank/DDBJ databases">
        <authorList>
            <person name="Gilroy R."/>
        </authorList>
    </citation>
    <scope>NUCLEOTIDE SEQUENCE</scope>
    <source>
        <strain evidence="6">B3-2255</strain>
    </source>
</reference>
<dbReference type="AlphaFoldDB" id="A0A9D9NPS4"/>
<dbReference type="GO" id="GO:0006282">
    <property type="term" value="P:regulation of DNA repair"/>
    <property type="evidence" value="ECO:0007669"/>
    <property type="project" value="InterPro"/>
</dbReference>
<dbReference type="EMBL" id="JADILY010000039">
    <property type="protein sequence ID" value="MBO8481291.1"/>
    <property type="molecule type" value="Genomic_DNA"/>
</dbReference>